<evidence type="ECO:0000256" key="1">
    <source>
        <dbReference type="SAM" id="MobiDB-lite"/>
    </source>
</evidence>
<evidence type="ECO:0000256" key="2">
    <source>
        <dbReference type="SAM" id="SignalP"/>
    </source>
</evidence>
<reference evidence="3 4" key="1">
    <citation type="submission" date="2019-03" db="EMBL/GenBank/DDBJ databases">
        <title>Sequencing 23 genomes of Wallemia ichthyophaga.</title>
        <authorList>
            <person name="Gostincar C."/>
        </authorList>
    </citation>
    <scope>NUCLEOTIDE SEQUENCE [LARGE SCALE GENOMIC DNA]</scope>
    <source>
        <strain evidence="3 4">EXF-8621</strain>
    </source>
</reference>
<protein>
    <submittedName>
        <fullName evidence="3">Uncharacterized protein</fullName>
    </submittedName>
</protein>
<comment type="caution">
    <text evidence="3">The sequence shown here is derived from an EMBL/GenBank/DDBJ whole genome shotgun (WGS) entry which is preliminary data.</text>
</comment>
<dbReference type="AlphaFoldDB" id="A0A4T0IHJ5"/>
<dbReference type="OMA" id="TGHINMT"/>
<feature type="chain" id="PRO_5030101532" evidence="2">
    <location>
        <begin position="20"/>
        <end position="339"/>
    </location>
</feature>
<evidence type="ECO:0000313" key="4">
    <source>
        <dbReference type="Proteomes" id="UP000306954"/>
    </source>
</evidence>
<dbReference type="Proteomes" id="UP000306954">
    <property type="component" value="Unassembled WGS sequence"/>
</dbReference>
<feature type="compositionally biased region" description="Acidic residues" evidence="1">
    <location>
        <begin position="39"/>
        <end position="49"/>
    </location>
</feature>
<organism evidence="3 4">
    <name type="scientific">Wallemia ichthyophaga</name>
    <dbReference type="NCBI Taxonomy" id="245174"/>
    <lineage>
        <taxon>Eukaryota</taxon>
        <taxon>Fungi</taxon>
        <taxon>Dikarya</taxon>
        <taxon>Basidiomycota</taxon>
        <taxon>Wallemiomycotina</taxon>
        <taxon>Wallemiomycetes</taxon>
        <taxon>Wallemiales</taxon>
        <taxon>Wallemiaceae</taxon>
        <taxon>Wallemia</taxon>
    </lineage>
</organism>
<sequence length="339" mass="35990">MVGKLSLLSLAAVAGVASAQSIDYPGVVSSNENGPTNPDEPELGTDTPDDSTARLLTVNNIDDFCIFGPKEADKTIGDTESEQVAWCTQPRNNARLIPEDTFTGLHFVKTPYYIQLQGWGDLTKIGVKDGDYGGELDPHGAEGNGNPVGGNVTSNITGDAVFYEEWMEFISYEQFCLRVCTAADDMWDASTMCEHKLDEMGCGFIMPGDYAGKQDEFISCDADAAFPPGVYPDGDGYSTFNQRYTGTITSNTYEVYTVGDTATPSAPYSTPSSSNCATQSSLHMYVHTESESDGPQSTSDDSGNSSTQAENGDSGARNMALGAIATVSIGLISAFAVLS</sequence>
<name>A0A4T0IHJ5_WALIC</name>
<feature type="region of interest" description="Disordered" evidence="1">
    <location>
        <begin position="26"/>
        <end position="51"/>
    </location>
</feature>
<evidence type="ECO:0000313" key="3">
    <source>
        <dbReference type="EMBL" id="TIB14306.1"/>
    </source>
</evidence>
<dbReference type="OrthoDB" id="2564904at2759"/>
<gene>
    <name evidence="3" type="ORF">E3P90_01305</name>
</gene>
<accession>A0A4T0IHJ5</accession>
<keyword evidence="2" id="KW-0732">Signal</keyword>
<feature type="region of interest" description="Disordered" evidence="1">
    <location>
        <begin position="287"/>
        <end position="314"/>
    </location>
</feature>
<proteinExistence type="predicted"/>
<dbReference type="EMBL" id="SPOF01000011">
    <property type="protein sequence ID" value="TIB14306.1"/>
    <property type="molecule type" value="Genomic_DNA"/>
</dbReference>
<feature type="compositionally biased region" description="Polar residues" evidence="1">
    <location>
        <begin position="293"/>
        <end position="311"/>
    </location>
</feature>
<feature type="signal peptide" evidence="2">
    <location>
        <begin position="1"/>
        <end position="19"/>
    </location>
</feature>